<dbReference type="Proteomes" id="UP000223891">
    <property type="component" value="Segment"/>
</dbReference>
<evidence type="ECO:0000313" key="1">
    <source>
        <dbReference type="EMBL" id="AMM43964.1"/>
    </source>
</evidence>
<protein>
    <submittedName>
        <fullName evidence="1">Uncharacterized protein</fullName>
    </submittedName>
</protein>
<reference evidence="2" key="1">
    <citation type="submission" date="2016-01" db="EMBL/GenBank/DDBJ databases">
        <title>Isolation and Characterization of Enterobacteria phage CBB.</title>
        <authorList>
            <person name="Buttimer C.T.H."/>
            <person name="Hendrix H."/>
            <person name="Alexandre H."/>
            <person name="O'Mahony J."/>
            <person name="Lavigne R."/>
            <person name="Coffey A."/>
        </authorList>
    </citation>
    <scope>NUCLEOTIDE SEQUENCE [LARGE SCALE GENOMIC DNA]</scope>
</reference>
<dbReference type="EMBL" id="KU574722">
    <property type="protein sequence ID" value="AMM43964.1"/>
    <property type="molecule type" value="Genomic_DNA"/>
</dbReference>
<name>A0A1L2CVC4_9CAUD</name>
<gene>
    <name evidence="1" type="ORF">CBB_401</name>
</gene>
<sequence length="113" mass="13371">MKKAKVKFLIDAYGVIDGINDGTIYARIYDINTYEYIDDITLSIDEFCTEHQELLHPTVIFTWRLGYIGKKAFSNFRVKMREYPRLPKMTYEEICELSRRVRNNDSIDFGEAE</sequence>
<keyword evidence="2" id="KW-1185">Reference proteome</keyword>
<proteinExistence type="predicted"/>
<accession>A0A1L2CVC4</accession>
<organism evidence="1 2">
    <name type="scientific">Pectobacterium phage vB_PcaM_CBB</name>
    <dbReference type="NCBI Taxonomy" id="2772511"/>
    <lineage>
        <taxon>Viruses</taxon>
        <taxon>Duplodnaviria</taxon>
        <taxon>Heunggongvirae</taxon>
        <taxon>Uroviricota</taxon>
        <taxon>Caudoviricetes</taxon>
        <taxon>Mimasvirus</taxon>
        <taxon>Mimasvirus CBB</taxon>
    </lineage>
</organism>
<evidence type="ECO:0000313" key="2">
    <source>
        <dbReference type="Proteomes" id="UP000223891"/>
    </source>
</evidence>